<dbReference type="Proteomes" id="UP000283530">
    <property type="component" value="Unassembled WGS sequence"/>
</dbReference>
<dbReference type="GO" id="GO:0006357">
    <property type="term" value="P:regulation of transcription by RNA polymerase II"/>
    <property type="evidence" value="ECO:0007669"/>
    <property type="project" value="TreeGrafter"/>
</dbReference>
<feature type="compositionally biased region" description="Low complexity" evidence="1">
    <location>
        <begin position="537"/>
        <end position="557"/>
    </location>
</feature>
<keyword evidence="5" id="KW-1185">Reference proteome</keyword>
<feature type="region of interest" description="Disordered" evidence="1">
    <location>
        <begin position="32"/>
        <end position="63"/>
    </location>
</feature>
<dbReference type="InterPro" id="IPR046467">
    <property type="entry name" value="PHL_dom"/>
</dbReference>
<feature type="compositionally biased region" description="Low complexity" evidence="1">
    <location>
        <begin position="1189"/>
        <end position="1237"/>
    </location>
</feature>
<feature type="region of interest" description="Disordered" evidence="1">
    <location>
        <begin position="1280"/>
        <end position="1300"/>
    </location>
</feature>
<sequence length="1323" mass="142743">MGISFKLSKAGTRYRPKLSQLLDISPDDISNENLPVPIDDAAEPAVPNRPQDDSVRAGMVTGASPVSPESEASFSLNLLPDGFTIGKPTGGKLLPFLQDAPKLLQPYNRESEALFSAIEYGWLPGDIFDDIPCKYLDGAIVCEVWDYRNCMPKSGTSLSFEDKFPVFQKVRLQMGMENVVKDMPSISDDSWAYRDILEAESRILRTLQPNLCLDPNPSLDRLCRIPVSKKLNLGIGGLRQKIKRSDLLAVNALSNNLSDKQSFSSSGVNKKSQIHIQSDGAIPFVQHPIASSSMTNIQHNSIEQGALRQALSITPEPNCQLAVNCSQSVPTTNSEQDLIKSYSQPRNPGTFLPEKRSRSEVQTTSVHTFKKPKQEQLDALQQLESRSGLLGTDLQWKRTLSQQQLDVERTQCARSFGQKHTQGVMNDNSQAILEGVPKMESGTNYLDPRGIRCLKDELTGSAISYKTGVENTKDGHHLMDIETNPSQQPQLHCASSLMRSHFPHSVQWNNLGQPVEKNPKRDDIPPKRKLSQNPRVSAGGRACSAASSKSGEVSSYSMGTPNSSRLATSAIGMHKEKATSMSVVPVGNASVTSGHGNSLPMENKESVPTKRKCTSLTRTPIVSGVGSPASVSNTNAPFSANSPSVGTPPVLPHPGPNEDSELFERFSKIEVVTKRHKLNYNNHKVDQLLGRKPLSHSPQLYDWQLSLFDDTEESKDAACTMPMSKSLVGGSINACKTRMLTFMRTGPICPGNGIPVLVREGQIKLVMSETPNGTVEAQTLYWDEEQGDPLAFPRVNLPTMANTHCADLFAAQFTVLMVRTGYQLTDDQIQHVAVCKSGAYSNQPTFKTAILGAGLADIPCATPIAGHSLNPVTPLNNSISSISPQQFPPQNMPTGSRMLSPVNLQAIQRSSGYLSRPQQLETASHLTAMKQQQHPHVQRSVPLIGNNLLGNTNMQVGNHGTNNPSNLQFLLQQRTWQQLQQPIMQRKMMAGGLGPGVGMGNIGPVQHRGGTLGPGNMTNLSSMSNVVSKGALGGSMSVPMGGHIPPGFSSLSQINNINQVSGLGSFNQQFRAGAIAHNQFAAFAKMGFLQNRGRAMMNGGPIRNQIDGVGGMTGNMSLTGGPMLNQTIGRGSVPQLQRACMTSMGPPKVPATNAYNMSNQQQQQIQQLPIQQPQQFSLPLHQQIGSPLQQQIGSPLPQQQMGSPLQQQIGSPLQQQQMGSPLQQQQIGSPLQQPQLSGLPEQVSSPLAHVTQQQMSEQVPVSAQQLSSGVVPHQMNGGNVGVGPGSPQLSSQTLGSVGSITSSPMELQCANKGSSVSTSLVGE</sequence>
<feature type="domain" description="Spt20-like SEP" evidence="2">
    <location>
        <begin position="70"/>
        <end position="224"/>
    </location>
</feature>
<reference evidence="4 5" key="1">
    <citation type="journal article" date="2019" name="Nat. Plants">
        <title>Stout camphor tree genome fills gaps in understanding of flowering plant genome evolution.</title>
        <authorList>
            <person name="Chaw S.M."/>
            <person name="Liu Y.C."/>
            <person name="Wu Y.W."/>
            <person name="Wang H.Y."/>
            <person name="Lin C.I."/>
            <person name="Wu C.S."/>
            <person name="Ke H.M."/>
            <person name="Chang L.Y."/>
            <person name="Hsu C.Y."/>
            <person name="Yang H.T."/>
            <person name="Sudianto E."/>
            <person name="Hsu M.H."/>
            <person name="Wu K.P."/>
            <person name="Wang L.N."/>
            <person name="Leebens-Mack J.H."/>
            <person name="Tsai I.J."/>
        </authorList>
    </citation>
    <scope>NUCLEOTIDE SEQUENCE [LARGE SCALE GENOMIC DNA]</scope>
    <source>
        <strain evidence="5">cv. Chaw 1501</strain>
        <tissue evidence="4">Young leaves</tissue>
    </source>
</reference>
<dbReference type="GO" id="GO:0003712">
    <property type="term" value="F:transcription coregulator activity"/>
    <property type="evidence" value="ECO:0007669"/>
    <property type="project" value="InterPro"/>
</dbReference>
<evidence type="ECO:0000259" key="2">
    <source>
        <dbReference type="Pfam" id="PF12090"/>
    </source>
</evidence>
<name>A0A443PT25_9MAGN</name>
<dbReference type="OrthoDB" id="1932706at2759"/>
<comment type="caution">
    <text evidence="4">The sequence shown here is derived from an EMBL/GenBank/DDBJ whole genome shotgun (WGS) entry which is preliminary data.</text>
</comment>
<protein>
    <submittedName>
        <fullName evidence="4">Mediator of RNA polymerase II transcription subunit 15a isoform X2</fullName>
    </submittedName>
</protein>
<dbReference type="GO" id="GO:0000124">
    <property type="term" value="C:SAGA complex"/>
    <property type="evidence" value="ECO:0007669"/>
    <property type="project" value="InterPro"/>
</dbReference>
<dbReference type="STRING" id="337451.A0A443PT25"/>
<evidence type="ECO:0000256" key="1">
    <source>
        <dbReference type="SAM" id="MobiDB-lite"/>
    </source>
</evidence>
<dbReference type="InterPro" id="IPR021950">
    <property type="entry name" value="Spt20"/>
</dbReference>
<feature type="compositionally biased region" description="Basic and acidic residues" evidence="1">
    <location>
        <begin position="517"/>
        <end position="526"/>
    </location>
</feature>
<dbReference type="Pfam" id="PF20474">
    <property type="entry name" value="PHL"/>
    <property type="match status" value="1"/>
</dbReference>
<accession>A0A443PT25</accession>
<evidence type="ECO:0000313" key="5">
    <source>
        <dbReference type="Proteomes" id="UP000283530"/>
    </source>
</evidence>
<feature type="compositionally biased region" description="Polar residues" evidence="1">
    <location>
        <begin position="1288"/>
        <end position="1300"/>
    </location>
</feature>
<feature type="domain" description="PHL" evidence="3">
    <location>
        <begin position="675"/>
        <end position="831"/>
    </location>
</feature>
<feature type="region of interest" description="Disordered" evidence="1">
    <location>
        <begin position="1189"/>
        <end position="1256"/>
    </location>
</feature>
<feature type="region of interest" description="Disordered" evidence="1">
    <location>
        <begin position="340"/>
        <end position="361"/>
    </location>
</feature>
<proteinExistence type="predicted"/>
<organism evidence="4 5">
    <name type="scientific">Cinnamomum micranthum f. kanehirae</name>
    <dbReference type="NCBI Taxonomy" id="337451"/>
    <lineage>
        <taxon>Eukaryota</taxon>
        <taxon>Viridiplantae</taxon>
        <taxon>Streptophyta</taxon>
        <taxon>Embryophyta</taxon>
        <taxon>Tracheophyta</taxon>
        <taxon>Spermatophyta</taxon>
        <taxon>Magnoliopsida</taxon>
        <taxon>Magnoliidae</taxon>
        <taxon>Laurales</taxon>
        <taxon>Lauraceae</taxon>
        <taxon>Cinnamomum</taxon>
    </lineage>
</organism>
<feature type="region of interest" description="Disordered" evidence="1">
    <location>
        <begin position="507"/>
        <end position="562"/>
    </location>
</feature>
<gene>
    <name evidence="4" type="ORF">CKAN_02320500</name>
</gene>
<feature type="compositionally biased region" description="Polar residues" evidence="1">
    <location>
        <begin position="1242"/>
        <end position="1256"/>
    </location>
</feature>
<dbReference type="EMBL" id="QPKB01000010">
    <property type="protein sequence ID" value="RWR93928.1"/>
    <property type="molecule type" value="Genomic_DNA"/>
</dbReference>
<feature type="region of interest" description="Disordered" evidence="1">
    <location>
        <begin position="591"/>
        <end position="613"/>
    </location>
</feature>
<evidence type="ECO:0000313" key="4">
    <source>
        <dbReference type="EMBL" id="RWR93928.1"/>
    </source>
</evidence>
<dbReference type="Pfam" id="PF12090">
    <property type="entry name" value="Spt20_SEP"/>
    <property type="match status" value="1"/>
</dbReference>
<dbReference type="InterPro" id="IPR046468">
    <property type="entry name" value="Spt20-like_SEP"/>
</dbReference>
<evidence type="ECO:0000259" key="3">
    <source>
        <dbReference type="Pfam" id="PF20474"/>
    </source>
</evidence>
<dbReference type="PANTHER" id="PTHR13526">
    <property type="entry name" value="TRANSCRIPTION FACTOR SPT20 HOMOLOG"/>
    <property type="match status" value="1"/>
</dbReference>
<dbReference type="PANTHER" id="PTHR13526:SF8">
    <property type="entry name" value="TRANSCRIPTION FACTOR SPT20 HOMOLOG"/>
    <property type="match status" value="1"/>
</dbReference>